<dbReference type="EMBL" id="JAASTW010000020">
    <property type="protein sequence ID" value="MBC1489939.1"/>
    <property type="molecule type" value="Genomic_DNA"/>
</dbReference>
<accession>A0A7X0X972</accession>
<comment type="caution">
    <text evidence="1">The sequence shown here is derived from an EMBL/GenBank/DDBJ whole genome shotgun (WGS) entry which is preliminary data.</text>
</comment>
<evidence type="ECO:0000313" key="2">
    <source>
        <dbReference type="Proteomes" id="UP000561617"/>
    </source>
</evidence>
<proteinExistence type="predicted"/>
<sequence>MKKISDPISKHTQKYLMEHAILVIKEYSSFGLSKIQYINDDQSFTVDTKLISDAPIKEKTISIQLLGG</sequence>
<dbReference type="Proteomes" id="UP000561617">
    <property type="component" value="Unassembled WGS sequence"/>
</dbReference>
<gene>
    <name evidence="1" type="ORF">HCJ38_13145</name>
</gene>
<dbReference type="RefSeq" id="WP_185381518.1">
    <property type="nucleotide sequence ID" value="NZ_JAASTW010000020.1"/>
</dbReference>
<dbReference type="AlphaFoldDB" id="A0A7X0X972"/>
<reference evidence="1 2" key="1">
    <citation type="submission" date="2020-03" db="EMBL/GenBank/DDBJ databases">
        <title>Soil Listeria distribution.</title>
        <authorList>
            <person name="Liao J."/>
            <person name="Wiedmann M."/>
        </authorList>
    </citation>
    <scope>NUCLEOTIDE SEQUENCE [LARGE SCALE GENOMIC DNA]</scope>
    <source>
        <strain evidence="1 2">FSL L7-1554</strain>
    </source>
</reference>
<protein>
    <submittedName>
        <fullName evidence="1">Uncharacterized protein</fullName>
    </submittedName>
</protein>
<evidence type="ECO:0000313" key="1">
    <source>
        <dbReference type="EMBL" id="MBC1489939.1"/>
    </source>
</evidence>
<name>A0A7X0X972_9LIST</name>
<organism evidence="1 2">
    <name type="scientific">Listeria immobilis</name>
    <dbReference type="NCBI Taxonomy" id="2713502"/>
    <lineage>
        <taxon>Bacteria</taxon>
        <taxon>Bacillati</taxon>
        <taxon>Bacillota</taxon>
        <taxon>Bacilli</taxon>
        <taxon>Bacillales</taxon>
        <taxon>Listeriaceae</taxon>
        <taxon>Listeria</taxon>
    </lineage>
</organism>